<dbReference type="GO" id="GO:0003848">
    <property type="term" value="F:2-amino-4-hydroxy-6-hydroxymethyldihydropteridine diphosphokinase activity"/>
    <property type="evidence" value="ECO:0007669"/>
    <property type="project" value="UniProtKB-EC"/>
</dbReference>
<evidence type="ECO:0000256" key="1">
    <source>
        <dbReference type="ARBA" id="ARBA00005051"/>
    </source>
</evidence>
<dbReference type="Pfam" id="PF01288">
    <property type="entry name" value="HPPK"/>
    <property type="match status" value="1"/>
</dbReference>
<dbReference type="GO" id="GO:0016301">
    <property type="term" value="F:kinase activity"/>
    <property type="evidence" value="ECO:0007669"/>
    <property type="project" value="UniProtKB-KW"/>
</dbReference>
<evidence type="ECO:0000313" key="9">
    <source>
        <dbReference type="EMBL" id="EIJ33840.1"/>
    </source>
</evidence>
<dbReference type="NCBIfam" id="TIGR01498">
    <property type="entry name" value="folK"/>
    <property type="match status" value="1"/>
</dbReference>
<protein>
    <recommendedName>
        <fullName evidence="2">2-amino-4-hydroxy-6-hydroxymethyldihydropteridine diphosphokinase</fullName>
        <ecNumber evidence="2">2.7.6.3</ecNumber>
    </recommendedName>
</protein>
<dbReference type="SUPFAM" id="SSF55083">
    <property type="entry name" value="6-hydroxymethyl-7,8-dihydropterin pyrophosphokinase, HPPK"/>
    <property type="match status" value="1"/>
</dbReference>
<keyword evidence="10" id="KW-1185">Reference proteome</keyword>
<keyword evidence="7" id="KW-0289">Folate biosynthesis</keyword>
<gene>
    <name evidence="9" type="ORF">Thini_1222</name>
</gene>
<dbReference type="UniPathway" id="UPA00077">
    <property type="reaction ID" value="UER00155"/>
</dbReference>
<dbReference type="GO" id="GO:0005524">
    <property type="term" value="F:ATP binding"/>
    <property type="evidence" value="ECO:0007669"/>
    <property type="project" value="UniProtKB-KW"/>
</dbReference>
<dbReference type="Proteomes" id="UP000005317">
    <property type="component" value="Unassembled WGS sequence"/>
</dbReference>
<evidence type="ECO:0000313" key="10">
    <source>
        <dbReference type="Proteomes" id="UP000005317"/>
    </source>
</evidence>
<name>A0A656HEJ8_THINJ</name>
<dbReference type="InterPro" id="IPR035907">
    <property type="entry name" value="Hppk_sf"/>
</dbReference>
<dbReference type="RefSeq" id="WP_002707788.1">
    <property type="nucleotide sequence ID" value="NZ_JH651384.1"/>
</dbReference>
<dbReference type="GO" id="GO:0046656">
    <property type="term" value="P:folic acid biosynthetic process"/>
    <property type="evidence" value="ECO:0007669"/>
    <property type="project" value="UniProtKB-KW"/>
</dbReference>
<comment type="pathway">
    <text evidence="1">Cofactor biosynthesis; tetrahydrofolate biosynthesis; 2-amino-4-hydroxy-6-hydroxymethyl-7,8-dihydropteridine diphosphate from 7,8-dihydroneopterin triphosphate: step 4/4.</text>
</comment>
<dbReference type="EC" id="2.7.6.3" evidence="2"/>
<reference evidence="10" key="1">
    <citation type="journal article" date="2011" name="Stand. Genomic Sci.">
        <title>Genome sequence of the filamentous, gliding Thiothrix nivea neotype strain (JP2(T)).</title>
        <authorList>
            <person name="Lapidus A."/>
            <person name="Nolan M."/>
            <person name="Lucas S."/>
            <person name="Glavina Del Rio T."/>
            <person name="Tice H."/>
            <person name="Cheng J.F."/>
            <person name="Tapia R."/>
            <person name="Han C."/>
            <person name="Goodwin L."/>
            <person name="Pitluck S."/>
            <person name="Liolios K."/>
            <person name="Pagani I."/>
            <person name="Ivanova N."/>
            <person name="Huntemann M."/>
            <person name="Mavromatis K."/>
            <person name="Mikhailova N."/>
            <person name="Pati A."/>
            <person name="Chen A."/>
            <person name="Palaniappan K."/>
            <person name="Land M."/>
            <person name="Brambilla E.M."/>
            <person name="Rohde M."/>
            <person name="Abt B."/>
            <person name="Verbarg S."/>
            <person name="Goker M."/>
            <person name="Bristow J."/>
            <person name="Eisen J.A."/>
            <person name="Markowitz V."/>
            <person name="Hugenholtz P."/>
            <person name="Kyrpides N.C."/>
            <person name="Klenk H.P."/>
            <person name="Woyke T."/>
        </authorList>
    </citation>
    <scope>NUCLEOTIDE SEQUENCE [LARGE SCALE GENOMIC DNA]</scope>
    <source>
        <strain evidence="10">ATCC 35100 / DSM 5205 / JP2</strain>
    </source>
</reference>
<dbReference type="OrthoDB" id="9790168at2"/>
<keyword evidence="6" id="KW-0067">ATP-binding</keyword>
<accession>A0A656HEJ8</accession>
<evidence type="ECO:0000256" key="5">
    <source>
        <dbReference type="ARBA" id="ARBA00022777"/>
    </source>
</evidence>
<evidence type="ECO:0000256" key="3">
    <source>
        <dbReference type="ARBA" id="ARBA00022679"/>
    </source>
</evidence>
<dbReference type="AlphaFoldDB" id="A0A656HEJ8"/>
<evidence type="ECO:0000256" key="6">
    <source>
        <dbReference type="ARBA" id="ARBA00022840"/>
    </source>
</evidence>
<evidence type="ECO:0000256" key="2">
    <source>
        <dbReference type="ARBA" id="ARBA00013253"/>
    </source>
</evidence>
<organism evidence="9 10">
    <name type="scientific">Thiothrix nivea (strain ATCC 35100 / DSM 5205 / JP2)</name>
    <dbReference type="NCBI Taxonomy" id="870187"/>
    <lineage>
        <taxon>Bacteria</taxon>
        <taxon>Pseudomonadati</taxon>
        <taxon>Pseudomonadota</taxon>
        <taxon>Gammaproteobacteria</taxon>
        <taxon>Thiotrichales</taxon>
        <taxon>Thiotrichaceae</taxon>
        <taxon>Thiothrix</taxon>
    </lineage>
</organism>
<dbReference type="EMBL" id="JH651384">
    <property type="protein sequence ID" value="EIJ33840.1"/>
    <property type="molecule type" value="Genomic_DNA"/>
</dbReference>
<proteinExistence type="predicted"/>
<dbReference type="GO" id="GO:0046654">
    <property type="term" value="P:tetrahydrofolate biosynthetic process"/>
    <property type="evidence" value="ECO:0007669"/>
    <property type="project" value="UniProtKB-UniPathway"/>
</dbReference>
<keyword evidence="5 9" id="KW-0418">Kinase</keyword>
<evidence type="ECO:0000259" key="8">
    <source>
        <dbReference type="Pfam" id="PF01288"/>
    </source>
</evidence>
<feature type="domain" description="7,8-dihydro-6-hydroxymethylpterin-pyrophosphokinase" evidence="8">
    <location>
        <begin position="5"/>
        <end position="128"/>
    </location>
</feature>
<keyword evidence="4" id="KW-0547">Nucleotide-binding</keyword>
<evidence type="ECO:0000256" key="7">
    <source>
        <dbReference type="ARBA" id="ARBA00022909"/>
    </source>
</evidence>
<sequence length="163" mass="18178">MPRAYISLGSNIDPEMHICACIQRLRQDFPDLICSLAYQTPAEGFAGAPFLNLTAGFTTGQSYTELKQYLRTLEDAQGRVRNGEKFSSRTLDADLLLYGDLLLPEQNLPHKDILGYAFVLYPLMEIAPALTYPGRQQTVSELASQSALPRHTLSPIDLDCLRQ</sequence>
<evidence type="ECO:0000256" key="4">
    <source>
        <dbReference type="ARBA" id="ARBA00022741"/>
    </source>
</evidence>
<dbReference type="PANTHER" id="PTHR43071:SF2">
    <property type="entry name" value="2-AMINO-4-HYDROXY-6-HYDROXYMETHYLDIHYDROPTERIDINE PYROPHOSPHOKINASE"/>
    <property type="match status" value="1"/>
</dbReference>
<dbReference type="PANTHER" id="PTHR43071">
    <property type="entry name" value="2-AMINO-4-HYDROXY-6-HYDROXYMETHYLDIHYDROPTERIDINE PYROPHOSPHOKINASE"/>
    <property type="match status" value="1"/>
</dbReference>
<keyword evidence="3" id="KW-0808">Transferase</keyword>
<dbReference type="InterPro" id="IPR000550">
    <property type="entry name" value="Hppk"/>
</dbReference>
<dbReference type="Gene3D" id="3.30.70.560">
    <property type="entry name" value="7,8-Dihydro-6-hydroxymethylpterin-pyrophosphokinase HPPK"/>
    <property type="match status" value="1"/>
</dbReference>